<dbReference type="HOGENOM" id="CLU_118923_0_0_9"/>
<evidence type="ECO:0000313" key="3">
    <source>
        <dbReference type="Proteomes" id="UP000005316"/>
    </source>
</evidence>
<reference evidence="2 3" key="1">
    <citation type="submission" date="2011-04" db="EMBL/GenBank/DDBJ databases">
        <authorList>
            <person name="Muzny D."/>
            <person name="Qin X."/>
            <person name="Deng J."/>
            <person name="Jiang H."/>
            <person name="Liu Y."/>
            <person name="Qu J."/>
            <person name="Song X.-Z."/>
            <person name="Zhang L."/>
            <person name="Thornton R."/>
            <person name="Coyle M."/>
            <person name="Francisco L."/>
            <person name="Jackson L."/>
            <person name="Javaid M."/>
            <person name="Korchina V."/>
            <person name="Kovar C."/>
            <person name="Mata R."/>
            <person name="Mathew T."/>
            <person name="Ngo R."/>
            <person name="Nguyen L."/>
            <person name="Nguyen N."/>
            <person name="Okwuonu G."/>
            <person name="Ongeri F."/>
            <person name="Pham C."/>
            <person name="Simmons D."/>
            <person name="Wilczek-Boney K."/>
            <person name="Hale W."/>
            <person name="Jakkamsetti A."/>
            <person name="Pham P."/>
            <person name="Ruth R."/>
            <person name="San Lucas F."/>
            <person name="Warren J."/>
            <person name="Zhang J."/>
            <person name="Zhao Z."/>
            <person name="Zhou C."/>
            <person name="Zhu D."/>
            <person name="Lee S."/>
            <person name="Bess C."/>
            <person name="Blankenburg K."/>
            <person name="Forbes L."/>
            <person name="Fu Q."/>
            <person name="Gubbala S."/>
            <person name="Hirani K."/>
            <person name="Jayaseelan J.C."/>
            <person name="Lara F."/>
            <person name="Munidasa M."/>
            <person name="Palculict T."/>
            <person name="Patil S."/>
            <person name="Pu L.-L."/>
            <person name="Saada N."/>
            <person name="Tang L."/>
            <person name="Weissenberger G."/>
            <person name="Zhu Y."/>
            <person name="Hemphill L."/>
            <person name="Shang Y."/>
            <person name="Youmans B."/>
            <person name="Ayvaz T."/>
            <person name="Ross M."/>
            <person name="Santibanez J."/>
            <person name="Aqrawi P."/>
            <person name="Gross S."/>
            <person name="Joshi V."/>
            <person name="Fowler G."/>
            <person name="Nazareth L."/>
            <person name="Reid J."/>
            <person name="Worley K."/>
            <person name="Petrosino J."/>
            <person name="Highlander S."/>
            <person name="Gibbs R."/>
        </authorList>
    </citation>
    <scope>NUCLEOTIDE SEQUENCE [LARGE SCALE GENOMIC DNA]</scope>
    <source>
        <strain evidence="2 3">2681</strain>
    </source>
</reference>
<proteinExistence type="predicted"/>
<dbReference type="Proteomes" id="UP000005316">
    <property type="component" value="Unassembled WGS sequence"/>
</dbReference>
<dbReference type="PROSITE" id="PS51257">
    <property type="entry name" value="PROKAR_LIPOPROTEIN"/>
    <property type="match status" value="1"/>
</dbReference>
<dbReference type="InterPro" id="IPR025623">
    <property type="entry name" value="YusW"/>
</dbReference>
<accession>F9DTD8</accession>
<sequence>MKGYNEEEYLMKRLLITTVSIMAIGLAACGNDTNEPVVDEGATTTPTEQPADTNTDGTGTTDTTTNGTKDETASGTTDDMKADMDKLSFREIEVEISYGNDIEYEAEIEQDRNEPIKAKVEDEVNQVYLKGQETFDDLYPKVEQLQLTKDSTNEETINQVLKAFGLKSDYQKFDVEIKFNDGSKLDIEERK</sequence>
<feature type="compositionally biased region" description="Polar residues" evidence="1">
    <location>
        <begin position="42"/>
        <end position="51"/>
    </location>
</feature>
<evidence type="ECO:0000256" key="1">
    <source>
        <dbReference type="SAM" id="MobiDB-lite"/>
    </source>
</evidence>
<protein>
    <recommendedName>
        <fullName evidence="4">YusW-like protein</fullName>
    </recommendedName>
</protein>
<evidence type="ECO:0008006" key="4">
    <source>
        <dbReference type="Google" id="ProtNLM"/>
    </source>
</evidence>
<feature type="region of interest" description="Disordered" evidence="1">
    <location>
        <begin position="31"/>
        <end position="80"/>
    </location>
</feature>
<dbReference type="Pfam" id="PF14039">
    <property type="entry name" value="YusW"/>
    <property type="match status" value="1"/>
</dbReference>
<name>F9DTD8_9BACL</name>
<comment type="caution">
    <text evidence="2">The sequence shown here is derived from an EMBL/GenBank/DDBJ whole genome shotgun (WGS) entry which is preliminary data.</text>
</comment>
<evidence type="ECO:0000313" key="2">
    <source>
        <dbReference type="EMBL" id="EGQ25696.1"/>
    </source>
</evidence>
<gene>
    <name evidence="2" type="ORF">HMPREF9372_2069</name>
</gene>
<organism evidence="2 3">
    <name type="scientific">Sporosarcina newyorkensis 2681</name>
    <dbReference type="NCBI Taxonomy" id="1027292"/>
    <lineage>
        <taxon>Bacteria</taxon>
        <taxon>Bacillati</taxon>
        <taxon>Bacillota</taxon>
        <taxon>Bacilli</taxon>
        <taxon>Bacillales</taxon>
        <taxon>Caryophanaceae</taxon>
        <taxon>Sporosarcina</taxon>
    </lineage>
</organism>
<dbReference type="EMBL" id="AFPZ01000067">
    <property type="protein sequence ID" value="EGQ25696.1"/>
    <property type="molecule type" value="Genomic_DNA"/>
</dbReference>
<dbReference type="AlphaFoldDB" id="F9DTD8"/>
<dbReference type="eggNOG" id="ENOG5033HGI">
    <property type="taxonomic scope" value="Bacteria"/>
</dbReference>
<feature type="compositionally biased region" description="Basic and acidic residues" evidence="1">
    <location>
        <begin position="68"/>
        <end position="80"/>
    </location>
</feature>
<feature type="compositionally biased region" description="Low complexity" evidence="1">
    <location>
        <begin position="52"/>
        <end position="67"/>
    </location>
</feature>